<comment type="caution">
    <text evidence="3">The sequence shown here is derived from an EMBL/GenBank/DDBJ whole genome shotgun (WGS) entry which is preliminary data.</text>
</comment>
<dbReference type="Pfam" id="PF00589">
    <property type="entry name" value="Phage_integrase"/>
    <property type="match status" value="1"/>
</dbReference>
<reference evidence="3 4" key="2">
    <citation type="journal article" date="2015" name="Stand. Genomic Sci.">
        <title>Draft genome sequence of marine-derived Streptomyces sp. TP-A0598, a producer of anti-MRSA antibiotic lydicamycins.</title>
        <authorList>
            <person name="Komaki H."/>
            <person name="Ichikawa N."/>
            <person name="Hosoyama A."/>
            <person name="Fujita N."/>
            <person name="Igarashi Y."/>
        </authorList>
    </citation>
    <scope>NUCLEOTIDE SEQUENCE [LARGE SCALE GENOMIC DNA]</scope>
    <source>
        <strain evidence="3 4">NBRC 110027</strain>
    </source>
</reference>
<keyword evidence="4" id="KW-1185">Reference proteome</keyword>
<dbReference type="AlphaFoldDB" id="A0A0P4R2F3"/>
<dbReference type="Proteomes" id="UP000048965">
    <property type="component" value="Unassembled WGS sequence"/>
</dbReference>
<reference evidence="4" key="1">
    <citation type="submission" date="2014-09" db="EMBL/GenBank/DDBJ databases">
        <title>Whole genome shotgun sequence of Streptomyces sp. NBRC 110027.</title>
        <authorList>
            <person name="Komaki H."/>
            <person name="Ichikawa N."/>
            <person name="Katano-Makiyama Y."/>
            <person name="Hosoyama A."/>
            <person name="Hashimoto M."/>
            <person name="Uohara A."/>
            <person name="Kitahashi Y."/>
            <person name="Ohji S."/>
            <person name="Kimura A."/>
            <person name="Yamazoe A."/>
            <person name="Igarashi Y."/>
            <person name="Fujita N."/>
        </authorList>
    </citation>
    <scope>NUCLEOTIDE SEQUENCE [LARGE SCALE GENOMIC DNA]</scope>
    <source>
        <strain evidence="4">NBRC 110027</strain>
    </source>
</reference>
<evidence type="ECO:0000256" key="1">
    <source>
        <dbReference type="ARBA" id="ARBA00023172"/>
    </source>
</evidence>
<accession>A0A0P4R2F3</accession>
<organism evidence="3 4">
    <name type="scientific">Streptomyces lydicamycinicus</name>
    <dbReference type="NCBI Taxonomy" id="1546107"/>
    <lineage>
        <taxon>Bacteria</taxon>
        <taxon>Bacillati</taxon>
        <taxon>Actinomycetota</taxon>
        <taxon>Actinomycetes</taxon>
        <taxon>Kitasatosporales</taxon>
        <taxon>Streptomycetaceae</taxon>
        <taxon>Streptomyces</taxon>
    </lineage>
</organism>
<feature type="domain" description="Tyr recombinase" evidence="2">
    <location>
        <begin position="497"/>
        <end position="696"/>
    </location>
</feature>
<dbReference type="SUPFAM" id="SSF56349">
    <property type="entry name" value="DNA breaking-rejoining enzymes"/>
    <property type="match status" value="1"/>
</dbReference>
<protein>
    <recommendedName>
        <fullName evidence="2">Tyr recombinase domain-containing protein</fullName>
    </recommendedName>
</protein>
<keyword evidence="1" id="KW-0233">DNA recombination</keyword>
<dbReference type="EMBL" id="BBNO01000001">
    <property type="protein sequence ID" value="GAO06668.1"/>
    <property type="molecule type" value="Genomic_DNA"/>
</dbReference>
<dbReference type="GO" id="GO:0015074">
    <property type="term" value="P:DNA integration"/>
    <property type="evidence" value="ECO:0007669"/>
    <property type="project" value="InterPro"/>
</dbReference>
<evidence type="ECO:0000313" key="3">
    <source>
        <dbReference type="EMBL" id="GAO06668.1"/>
    </source>
</evidence>
<dbReference type="Gene3D" id="1.10.443.10">
    <property type="entry name" value="Intergrase catalytic core"/>
    <property type="match status" value="1"/>
</dbReference>
<sequence length="860" mass="97134">MVPLGTGEATRTTGDRLEILTALMAAPTFETIFRTDVITVPGDHPVHGWVCRLPGCECPQDRGYDYCQVHYRQWREMRAEGKAITEFLRVAEPLKPRALPSPPPCLICPEVPASARNGLCYLHTRRWIAARGHHRKANGVTLDFDAWVADQQPFVGFGPCRIGPCPELADNPLGLCRRHTTRYQRDNRPGQAQAAYKQSRWQQPATARAVIPVIYGDRTAFDRWCRETSPIHRTDGKVSLVGLRPLVKAEIQWTLFHHGHTNTEGRFWWLGLVQHLADHCRLKEVNSLVDLDLSGFTRPLQQLVTTMLHYLRLVYFSRQDTKDAGFIEIEHFGVLLPESSSYFDLAGVSQRWLRDLLWDDIAARLTADPPRSRAVFDQRRRGCLELSAYLEAQAPQGGHDPTLLNETHMTGFVADQRHRAEHNLPSLAVHVRKRSAQSRPTAATKGTLATNFNGVRRVLRGAMDTGADERIGLDRSFIVAAPYGKGTRGRRNPFPDDVARALANKDNLRDLQALDADDRGLRDIWEALVLTGRRCSEVLEARLECIGRLKGVAMFWHDQTKIGNFDEGIRIPDWLYGRIEERQAKTVARFFQRHGRPPSPTERREVALFPRRATNRYMLKSVSYGWFSESFREWVKTLDIRHCVPHQARHSLATNLLKAGANLTHVKRYLGQVSEAMAEHYVHIANTDPRLNDALQAVWVGGPGSSEPGILLSTGEPLTRQQAEALAIDLSRRSTPADGGFCTFQPVVNGDACPWNLNCHSCDKFVMSGADLVYWHRKRQQWRMLAEQSPDSATADYLHEVFEPTARAIAGLERALEAVGLLDEALALDLRRPQDYFGRVWSTAFRAQDLVDQQNEADAA</sequence>
<name>A0A0P4R2F3_9ACTN</name>
<dbReference type="GO" id="GO:0003677">
    <property type="term" value="F:DNA binding"/>
    <property type="evidence" value="ECO:0007669"/>
    <property type="project" value="InterPro"/>
</dbReference>
<gene>
    <name evidence="3" type="ORF">TPA0598_01_10390</name>
</gene>
<proteinExistence type="predicted"/>
<dbReference type="CDD" id="cd00397">
    <property type="entry name" value="DNA_BRE_C"/>
    <property type="match status" value="1"/>
</dbReference>
<dbReference type="InterPro" id="IPR013762">
    <property type="entry name" value="Integrase-like_cat_sf"/>
</dbReference>
<evidence type="ECO:0000313" key="4">
    <source>
        <dbReference type="Proteomes" id="UP000048965"/>
    </source>
</evidence>
<dbReference type="PROSITE" id="PS51898">
    <property type="entry name" value="TYR_RECOMBINASE"/>
    <property type="match status" value="1"/>
</dbReference>
<dbReference type="GO" id="GO:0006310">
    <property type="term" value="P:DNA recombination"/>
    <property type="evidence" value="ECO:0007669"/>
    <property type="project" value="UniProtKB-KW"/>
</dbReference>
<dbReference type="InterPro" id="IPR011010">
    <property type="entry name" value="DNA_brk_join_enz"/>
</dbReference>
<evidence type="ECO:0000259" key="2">
    <source>
        <dbReference type="PROSITE" id="PS51898"/>
    </source>
</evidence>
<dbReference type="InterPro" id="IPR002104">
    <property type="entry name" value="Integrase_catalytic"/>
</dbReference>